<reference evidence="1 2" key="1">
    <citation type="submission" date="2017-09" db="EMBL/GenBank/DDBJ databases">
        <title>Large-scale bioinformatics analysis of Bacillus genomes uncovers conserved roles of natural products in bacterial physiology.</title>
        <authorList>
            <consortium name="Agbiome Team Llc"/>
            <person name="Bleich R.M."/>
            <person name="Grubbs K.J."/>
            <person name="Santa Maria K.C."/>
            <person name="Allen S.E."/>
            <person name="Farag S."/>
            <person name="Shank E.A."/>
            <person name="Bowers A."/>
        </authorList>
    </citation>
    <scope>NUCLEOTIDE SEQUENCE [LARGE SCALE GENOMIC DNA]</scope>
    <source>
        <strain evidence="1 2">AFS037265</strain>
    </source>
</reference>
<dbReference type="EMBL" id="NUTL01000057">
    <property type="protein sequence ID" value="PHE95723.1"/>
    <property type="molecule type" value="Genomic_DNA"/>
</dbReference>
<dbReference type="NCBIfam" id="NF041643">
    <property type="entry name" value="EAxFAS_anti"/>
    <property type="match status" value="1"/>
</dbReference>
<evidence type="ECO:0000313" key="1">
    <source>
        <dbReference type="EMBL" id="PHE95723.1"/>
    </source>
</evidence>
<gene>
    <name evidence="1" type="ORF">COF81_14585</name>
</gene>
<organism evidence="1 2">
    <name type="scientific">Bacillus pseudomycoides</name>
    <dbReference type="NCBI Taxonomy" id="64104"/>
    <lineage>
        <taxon>Bacteria</taxon>
        <taxon>Bacillati</taxon>
        <taxon>Bacillota</taxon>
        <taxon>Bacilli</taxon>
        <taxon>Bacillales</taxon>
        <taxon>Bacillaceae</taxon>
        <taxon>Bacillus</taxon>
        <taxon>Bacillus cereus group</taxon>
    </lineage>
</organism>
<comment type="caution">
    <text evidence="1">The sequence shown here is derived from an EMBL/GenBank/DDBJ whole genome shotgun (WGS) entry which is preliminary data.</text>
</comment>
<proteinExistence type="predicted"/>
<dbReference type="RefSeq" id="WP_003201688.1">
    <property type="nucleotide sequence ID" value="NZ_CM000743.1"/>
</dbReference>
<evidence type="ECO:0000313" key="2">
    <source>
        <dbReference type="Proteomes" id="UP000221918"/>
    </source>
</evidence>
<name>A0ABD6T9M7_9BACI</name>
<protein>
    <submittedName>
        <fullName evidence="1">Uncharacterized protein</fullName>
    </submittedName>
</protein>
<accession>A0ABD6T9M7</accession>
<sequence length="79" mass="8860">MADCSSRWNWINQKVEAARLEQEDVGGPDEEAFFASQEGVKWPIVLAAGTGLYNEEWKRLKGIKNKGRASFSQSERSGL</sequence>
<dbReference type="Proteomes" id="UP000221918">
    <property type="component" value="Unassembled WGS sequence"/>
</dbReference>
<dbReference type="AlphaFoldDB" id="A0ABD6T9M7"/>